<keyword evidence="3" id="KW-1185">Reference proteome</keyword>
<dbReference type="AlphaFoldDB" id="A0A514JYQ9"/>
<protein>
    <submittedName>
        <fullName evidence="2">Uncharacterized protein</fullName>
    </submittedName>
</protein>
<reference evidence="2 3" key="1">
    <citation type="submission" date="2017-07" db="EMBL/GenBank/DDBJ databases">
        <title>The Complete Genome of Streptomyces asterosporus-ZSY.</title>
        <authorList>
            <person name="Zhang S."/>
        </authorList>
    </citation>
    <scope>NUCLEOTIDE SEQUENCE [LARGE SCALE GENOMIC DNA]</scope>
    <source>
        <strain evidence="2 3">DSM 41452</strain>
    </source>
</reference>
<name>A0A514JYQ9_9ACTN</name>
<evidence type="ECO:0000313" key="3">
    <source>
        <dbReference type="Proteomes" id="UP000316215"/>
    </source>
</evidence>
<dbReference type="EMBL" id="CP022310">
    <property type="protein sequence ID" value="QDI72540.1"/>
    <property type="molecule type" value="Genomic_DNA"/>
</dbReference>
<reference evidence="1 4" key="2">
    <citation type="submission" date="2020-08" db="EMBL/GenBank/DDBJ databases">
        <title>Genomic Encyclopedia of Type Strains, Phase III (KMG-III): the genomes of soil and plant-associated and newly described type strains.</title>
        <authorList>
            <person name="Whitman W."/>
        </authorList>
    </citation>
    <scope>NUCLEOTIDE SEQUENCE [LARGE SCALE GENOMIC DNA]</scope>
    <source>
        <strain evidence="1 4">CECT 3271</strain>
    </source>
</reference>
<dbReference type="EMBL" id="JACJIE010000010">
    <property type="protein sequence ID" value="MBA8945837.1"/>
    <property type="molecule type" value="Genomic_DNA"/>
</dbReference>
<proteinExistence type="predicted"/>
<dbReference type="Proteomes" id="UP000530412">
    <property type="component" value="Unassembled WGS sequence"/>
</dbReference>
<accession>A0A514JYQ9</accession>
<evidence type="ECO:0000313" key="2">
    <source>
        <dbReference type="EMBL" id="QDI72540.1"/>
    </source>
</evidence>
<evidence type="ECO:0000313" key="4">
    <source>
        <dbReference type="Proteomes" id="UP000530412"/>
    </source>
</evidence>
<dbReference type="Proteomes" id="UP000316215">
    <property type="component" value="Chromosome"/>
</dbReference>
<dbReference type="RefSeq" id="WP_142196904.1">
    <property type="nucleotide sequence ID" value="NZ_BMSU01000003.1"/>
</dbReference>
<organism evidence="2 3">
    <name type="scientific">Streptomyces calvus</name>
    <dbReference type="NCBI Taxonomy" id="67282"/>
    <lineage>
        <taxon>Bacteria</taxon>
        <taxon>Bacillati</taxon>
        <taxon>Actinomycetota</taxon>
        <taxon>Actinomycetes</taxon>
        <taxon>Kitasatosporales</taxon>
        <taxon>Streptomycetaceae</taxon>
        <taxon>Streptomyces</taxon>
    </lineage>
</organism>
<gene>
    <name evidence="2" type="ORF">CD934_30470</name>
    <name evidence="1" type="ORF">FHS33_004286</name>
</gene>
<dbReference type="KEGG" id="sast:CD934_30470"/>
<evidence type="ECO:0000313" key="1">
    <source>
        <dbReference type="EMBL" id="MBA8945837.1"/>
    </source>
</evidence>
<sequence length="93" mass="10031">MTNPQFSAEATLDRGLPVHVSPRFEVGPREAEGGIVPQSYPAQCQGAQGFTKTECYGVVEMCQDCCQRYDFGSGYHDVCGTPYVCGACIGLPF</sequence>
<accession>A0A7W3MCK7</accession>